<dbReference type="HOGENOM" id="CLU_2653089_0_0_11"/>
<evidence type="ECO:0000256" key="1">
    <source>
        <dbReference type="SAM" id="MobiDB-lite"/>
    </source>
</evidence>
<accession>A0A0B5I2T3</accession>
<proteinExistence type="predicted"/>
<dbReference type="RefSeq" id="WP_041132374.1">
    <property type="nucleotide sequence ID" value="NZ_CP010407.1"/>
</dbReference>
<dbReference type="Proteomes" id="UP000031774">
    <property type="component" value="Chromosome"/>
</dbReference>
<dbReference type="AlphaFoldDB" id="A0A0B5I2T3"/>
<protein>
    <submittedName>
        <fullName evidence="2">Uncharacterized protein</fullName>
    </submittedName>
</protein>
<name>A0A0B5I2T3_9ACTN</name>
<dbReference type="KEGG" id="svt:SVTN_33015"/>
<evidence type="ECO:0000313" key="3">
    <source>
        <dbReference type="Proteomes" id="UP000031774"/>
    </source>
</evidence>
<gene>
    <name evidence="2" type="ORF">SVTN_33015</name>
</gene>
<feature type="region of interest" description="Disordered" evidence="1">
    <location>
        <begin position="44"/>
        <end position="76"/>
    </location>
</feature>
<sequence length="76" mass="8304">MTVSSRPPADEIPRTRQALVTEWERALAEAGPKLPEGWEKMTTDQIRTEHVSQKLANAGPPPTGPALDPDFKGPDD</sequence>
<evidence type="ECO:0000313" key="2">
    <source>
        <dbReference type="EMBL" id="AJF68450.1"/>
    </source>
</evidence>
<dbReference type="STRING" id="362257.SVTN_33015"/>
<organism evidence="2 3">
    <name type="scientific">Streptomyces vietnamensis</name>
    <dbReference type="NCBI Taxonomy" id="362257"/>
    <lineage>
        <taxon>Bacteria</taxon>
        <taxon>Bacillati</taxon>
        <taxon>Actinomycetota</taxon>
        <taxon>Actinomycetes</taxon>
        <taxon>Kitasatosporales</taxon>
        <taxon>Streptomycetaceae</taxon>
        <taxon>Streptomyces</taxon>
    </lineage>
</organism>
<keyword evidence="3" id="KW-1185">Reference proteome</keyword>
<dbReference type="EMBL" id="CP010407">
    <property type="protein sequence ID" value="AJF68450.1"/>
    <property type="molecule type" value="Genomic_DNA"/>
</dbReference>
<reference evidence="2 3" key="1">
    <citation type="submission" date="2014-12" db="EMBL/GenBank/DDBJ databases">
        <title>Complete genome sequence of Streptomyces vietnamensis strain GIMV4.0001, a genetic manipulable producer of the benzoisochromanequinone antibiotic granaticin.</title>
        <authorList>
            <person name="Deng M.R."/>
            <person name="Guo J."/>
            <person name="Ma L.Y."/>
            <person name="Feng G.D."/>
            <person name="Mo C.Y."/>
            <person name="Zhu H.H."/>
        </authorList>
    </citation>
    <scope>NUCLEOTIDE SEQUENCE [LARGE SCALE GENOMIC DNA]</scope>
    <source>
        <strain evidence="3">GIMV4.0001</strain>
    </source>
</reference>